<organism evidence="1 2">
    <name type="scientific">Rhizopogon vesiculosus</name>
    <dbReference type="NCBI Taxonomy" id="180088"/>
    <lineage>
        <taxon>Eukaryota</taxon>
        <taxon>Fungi</taxon>
        <taxon>Dikarya</taxon>
        <taxon>Basidiomycota</taxon>
        <taxon>Agaricomycotina</taxon>
        <taxon>Agaricomycetes</taxon>
        <taxon>Agaricomycetidae</taxon>
        <taxon>Boletales</taxon>
        <taxon>Suillineae</taxon>
        <taxon>Rhizopogonaceae</taxon>
        <taxon>Rhizopogon</taxon>
    </lineage>
</organism>
<accession>A0A1J8R1S4</accession>
<gene>
    <name evidence="1" type="ORF">AZE42_06781</name>
</gene>
<evidence type="ECO:0008006" key="3">
    <source>
        <dbReference type="Google" id="ProtNLM"/>
    </source>
</evidence>
<dbReference type="AlphaFoldDB" id="A0A1J8R1S4"/>
<dbReference type="STRING" id="180088.A0A1J8R1S4"/>
<dbReference type="Proteomes" id="UP000183567">
    <property type="component" value="Unassembled WGS sequence"/>
</dbReference>
<name>A0A1J8R1S4_9AGAM</name>
<reference evidence="1 2" key="1">
    <citation type="submission" date="2016-03" db="EMBL/GenBank/DDBJ databases">
        <title>Comparative genomics of the ectomycorrhizal sister species Rhizopogon vinicolor and Rhizopogon vesiculosus (Basidiomycota: Boletales) reveals a divergence of the mating type B locus.</title>
        <authorList>
            <person name="Mujic A.B."/>
            <person name="Kuo A."/>
            <person name="Tritt A."/>
            <person name="Lipzen A."/>
            <person name="Chen C."/>
            <person name="Johnson J."/>
            <person name="Sharma A."/>
            <person name="Barry K."/>
            <person name="Grigoriev I.V."/>
            <person name="Spatafora J.W."/>
        </authorList>
    </citation>
    <scope>NUCLEOTIDE SEQUENCE [LARGE SCALE GENOMIC DNA]</scope>
    <source>
        <strain evidence="1 2">AM-OR11-056</strain>
    </source>
</reference>
<dbReference type="OrthoDB" id="3543113at2759"/>
<comment type="caution">
    <text evidence="1">The sequence shown here is derived from an EMBL/GenBank/DDBJ whole genome shotgun (WGS) entry which is preliminary data.</text>
</comment>
<dbReference type="Gene3D" id="3.80.10.10">
    <property type="entry name" value="Ribonuclease Inhibitor"/>
    <property type="match status" value="1"/>
</dbReference>
<dbReference type="EMBL" id="LVVM01000895">
    <property type="protein sequence ID" value="OJA19760.1"/>
    <property type="molecule type" value="Genomic_DNA"/>
</dbReference>
<protein>
    <recommendedName>
        <fullName evidence="3">F-box domain-containing protein</fullName>
    </recommendedName>
</protein>
<evidence type="ECO:0000313" key="2">
    <source>
        <dbReference type="Proteomes" id="UP000183567"/>
    </source>
</evidence>
<sequence length="365" mass="41156">MYLAYEYIQGTYGAETATCVHLLFVLRVRTQSWIHIHSNLPTLVKLIIEEQYSTSAVLDEDNLNLAPFLNVTTLRFVVKTATDLIEVMQRSEFPSLNSFCMIVDILLWEEVEQLFRALSRCKACQTLEEIEITCRVPAAAASRSLTVLAVRQLSCFTQLRKLRLSVPLSIYLDNDLFLKAMSSWPHIEALELDDPYPGLPAITFRGLFTALRLCPRLHTLRISVDAVNIDIDPTTESYRHPSPSCQFDVDSSPVKDAKAVAFIVFSMLPGVRMISHRRPRNIHRFGAKSTGTSNYCIVALVSQTQLSSSDPQGFRVAYFGHLCFRYGSIQAPVIIGKVDEFHGIPPHVFQILLSLIWIVSPSYIS</sequence>
<dbReference type="InterPro" id="IPR032675">
    <property type="entry name" value="LRR_dom_sf"/>
</dbReference>
<proteinExistence type="predicted"/>
<keyword evidence="2" id="KW-1185">Reference proteome</keyword>
<evidence type="ECO:0000313" key="1">
    <source>
        <dbReference type="EMBL" id="OJA19760.1"/>
    </source>
</evidence>